<dbReference type="PANTHER" id="PTHR46708:SF2">
    <property type="entry name" value="FIBRONECTIN TYPE-III DOMAIN-CONTAINING PROTEIN"/>
    <property type="match status" value="1"/>
</dbReference>
<evidence type="ECO:0000313" key="6">
    <source>
        <dbReference type="RefSeq" id="XP_003740303.1"/>
    </source>
</evidence>
<feature type="chain" id="PRO_5042466864" evidence="3">
    <location>
        <begin position="19"/>
        <end position="557"/>
    </location>
</feature>
<feature type="domain" description="Fibronectin type-III" evidence="4">
    <location>
        <begin position="24"/>
        <end position="117"/>
    </location>
</feature>
<dbReference type="KEGG" id="goe:100900391"/>
<dbReference type="Proteomes" id="UP000694867">
    <property type="component" value="Unplaced"/>
</dbReference>
<proteinExistence type="predicted"/>
<evidence type="ECO:0000256" key="2">
    <source>
        <dbReference type="SAM" id="Phobius"/>
    </source>
</evidence>
<dbReference type="Gene3D" id="2.60.40.10">
    <property type="entry name" value="Immunoglobulins"/>
    <property type="match status" value="2"/>
</dbReference>
<organism evidence="5 6">
    <name type="scientific">Galendromus occidentalis</name>
    <name type="common">western predatory mite</name>
    <dbReference type="NCBI Taxonomy" id="34638"/>
    <lineage>
        <taxon>Eukaryota</taxon>
        <taxon>Metazoa</taxon>
        <taxon>Ecdysozoa</taxon>
        <taxon>Arthropoda</taxon>
        <taxon>Chelicerata</taxon>
        <taxon>Arachnida</taxon>
        <taxon>Acari</taxon>
        <taxon>Parasitiformes</taxon>
        <taxon>Mesostigmata</taxon>
        <taxon>Gamasina</taxon>
        <taxon>Phytoseioidea</taxon>
        <taxon>Phytoseiidae</taxon>
        <taxon>Typhlodrominae</taxon>
        <taxon>Galendromus</taxon>
    </lineage>
</organism>
<dbReference type="InterPro" id="IPR050991">
    <property type="entry name" value="ECM_Regulatory_Proteins"/>
</dbReference>
<dbReference type="SMART" id="SM00060">
    <property type="entry name" value="FN3"/>
    <property type="match status" value="3"/>
</dbReference>
<dbReference type="AlphaFoldDB" id="A0AAJ6QQ16"/>
<protein>
    <submittedName>
        <fullName evidence="6">Usherin</fullName>
    </submittedName>
</protein>
<dbReference type="RefSeq" id="XP_003740303.1">
    <property type="nucleotide sequence ID" value="XM_003740255.2"/>
</dbReference>
<name>A0AAJ6QQ16_9ACAR</name>
<feature type="signal peptide" evidence="3">
    <location>
        <begin position="1"/>
        <end position="18"/>
    </location>
</feature>
<gene>
    <name evidence="6" type="primary">LOC100900391</name>
</gene>
<keyword evidence="2" id="KW-0472">Membrane</keyword>
<keyword evidence="2" id="KW-1133">Transmembrane helix</keyword>
<dbReference type="CDD" id="cd00063">
    <property type="entry name" value="FN3"/>
    <property type="match status" value="2"/>
</dbReference>
<dbReference type="GeneID" id="100900391"/>
<dbReference type="InterPro" id="IPR036116">
    <property type="entry name" value="FN3_sf"/>
</dbReference>
<evidence type="ECO:0000313" key="5">
    <source>
        <dbReference type="Proteomes" id="UP000694867"/>
    </source>
</evidence>
<dbReference type="SUPFAM" id="SSF49265">
    <property type="entry name" value="Fibronectin type III"/>
    <property type="match status" value="3"/>
</dbReference>
<keyword evidence="1" id="KW-0677">Repeat</keyword>
<sequence length="557" mass="61396">MSLASVLLLAAFAIPSYTLQGIKEPSDLQVAHLSPVSVVLGWGWSSPGVELRDVRFEIKLCPENGTEISSSAEGALELELGNLQNGTEYNVEITASSMKDPGNESSPLSSTFRTLSSDWPPPIQVRHSATERLDVASRVIYTISWDIDPSNDLSQNVTRFDVSYCARECAYIQGDKSLERNLTLAYFTHYSMTVLAVYDLELGRNRTIEAQTQSFETVTGKPGPATNLSVSQAPDTLDLAVAWDPPEEANGIIQSFNLQIVSDSNATQTVNVPAARVNEYGFKIPHIAPISDVYTFKVQVVNKGDDDYRKGDFIHTQWHVQRPEPPRSLKLGQRTATSLHFEIERDFDQEYLSFRIHDSFGHEVISNRKAVTIHGFTAFTNVTFQVATCVRLVGDHLFCGRDEIAGFLTNVASPSKVRDLGVSYVDGKPWFTWETPEVPSGPIDGFSVQISDKGNGKDIAFDIPPALNYSLAGALDCSNYEILITGFNKDLDTEQKLNGLISSVMFSPPNCVDETTFPTWAIILTAILALAGMGGTGWYLLRLRRRKVSGNTHGQIQ</sequence>
<evidence type="ECO:0000256" key="1">
    <source>
        <dbReference type="ARBA" id="ARBA00022737"/>
    </source>
</evidence>
<feature type="transmembrane region" description="Helical" evidence="2">
    <location>
        <begin position="517"/>
        <end position="541"/>
    </location>
</feature>
<evidence type="ECO:0000256" key="3">
    <source>
        <dbReference type="SAM" id="SignalP"/>
    </source>
</evidence>
<dbReference type="InterPro" id="IPR003961">
    <property type="entry name" value="FN3_dom"/>
</dbReference>
<keyword evidence="2" id="KW-0812">Transmembrane</keyword>
<dbReference type="PANTHER" id="PTHR46708">
    <property type="entry name" value="TENASCIN"/>
    <property type="match status" value="1"/>
</dbReference>
<dbReference type="Pfam" id="PF00041">
    <property type="entry name" value="fn3"/>
    <property type="match status" value="1"/>
</dbReference>
<evidence type="ECO:0000259" key="4">
    <source>
        <dbReference type="PROSITE" id="PS50853"/>
    </source>
</evidence>
<keyword evidence="3" id="KW-0732">Signal</keyword>
<feature type="domain" description="Fibronectin type-III" evidence="4">
    <location>
        <begin position="224"/>
        <end position="325"/>
    </location>
</feature>
<accession>A0AAJ6QQ16</accession>
<dbReference type="InterPro" id="IPR013783">
    <property type="entry name" value="Ig-like_fold"/>
</dbReference>
<keyword evidence="5" id="KW-1185">Reference proteome</keyword>
<dbReference type="PROSITE" id="PS50853">
    <property type="entry name" value="FN3"/>
    <property type="match status" value="2"/>
</dbReference>
<reference evidence="6" key="1">
    <citation type="submission" date="2025-08" db="UniProtKB">
        <authorList>
            <consortium name="RefSeq"/>
        </authorList>
    </citation>
    <scope>IDENTIFICATION</scope>
</reference>